<sequence>MSDARNAIFAKIRKAEAGRTACDPAEAKARLETPPPQPVPAIAQPSPDTLTKAFIAKAMELGCTTAGCPSLDAVPGTVKAYLTEQEQSADVTVPDSCELSSLDWAGSGVTASRDLSREALDGRTGITRALAGVAETGAVAVAASDTFPVSLGLLPDRHIIVLTTDELVGGYEDVWRQARAARDNQGMARSLIFVGGPSRTADIEATLVMGAHGPRAVHIILVSA</sequence>
<dbReference type="AlphaFoldDB" id="A0A845QE35"/>
<dbReference type="Gene3D" id="3.40.50.10420">
    <property type="entry name" value="NagB/RpiA/CoA transferase-like"/>
    <property type="match status" value="1"/>
</dbReference>
<keyword evidence="4" id="KW-1185">Reference proteome</keyword>
<gene>
    <name evidence="3" type="ORF">GTQ45_13880</name>
</gene>
<evidence type="ECO:0000256" key="1">
    <source>
        <dbReference type="SAM" id="MobiDB-lite"/>
    </source>
</evidence>
<dbReference type="Proteomes" id="UP000470384">
    <property type="component" value="Unassembled WGS sequence"/>
</dbReference>
<dbReference type="PANTHER" id="PTHR43682">
    <property type="entry name" value="LACTATE UTILIZATION PROTEIN C"/>
    <property type="match status" value="1"/>
</dbReference>
<dbReference type="EMBL" id="WXYQ01000012">
    <property type="protein sequence ID" value="NBG96823.1"/>
    <property type="molecule type" value="Genomic_DNA"/>
</dbReference>
<dbReference type="RefSeq" id="WP_160588840.1">
    <property type="nucleotide sequence ID" value="NZ_BMHN01000001.1"/>
</dbReference>
<dbReference type="SUPFAM" id="SSF100950">
    <property type="entry name" value="NagB/RpiA/CoA transferase-like"/>
    <property type="match status" value="1"/>
</dbReference>
<evidence type="ECO:0000259" key="2">
    <source>
        <dbReference type="Pfam" id="PF02589"/>
    </source>
</evidence>
<evidence type="ECO:0000313" key="4">
    <source>
        <dbReference type="Proteomes" id="UP000470384"/>
    </source>
</evidence>
<proteinExistence type="predicted"/>
<protein>
    <recommendedName>
        <fullName evidence="2">LUD domain-containing protein</fullName>
    </recommendedName>
</protein>
<comment type="caution">
    <text evidence="3">The sequence shown here is derived from an EMBL/GenBank/DDBJ whole genome shotgun (WGS) entry which is preliminary data.</text>
</comment>
<dbReference type="OrthoDB" id="9794157at2"/>
<dbReference type="Pfam" id="PF02589">
    <property type="entry name" value="LUD_dom"/>
    <property type="match status" value="1"/>
</dbReference>
<evidence type="ECO:0000313" key="3">
    <source>
        <dbReference type="EMBL" id="NBG96823.1"/>
    </source>
</evidence>
<dbReference type="PANTHER" id="PTHR43682:SF1">
    <property type="entry name" value="LACTATE UTILIZATION PROTEIN C"/>
    <property type="match status" value="1"/>
</dbReference>
<organism evidence="3 4">
    <name type="scientific">Pyruvatibacter mobilis</name>
    <dbReference type="NCBI Taxonomy" id="1712261"/>
    <lineage>
        <taxon>Bacteria</taxon>
        <taxon>Pseudomonadati</taxon>
        <taxon>Pseudomonadota</taxon>
        <taxon>Alphaproteobacteria</taxon>
        <taxon>Hyphomicrobiales</taxon>
        <taxon>Parvibaculaceae</taxon>
        <taxon>Pyruvatibacter</taxon>
    </lineage>
</organism>
<dbReference type="InterPro" id="IPR003741">
    <property type="entry name" value="LUD_dom"/>
</dbReference>
<accession>A0A845QE35</accession>
<dbReference type="InterPro" id="IPR024185">
    <property type="entry name" value="FTHF_cligase-like_sf"/>
</dbReference>
<name>A0A845QE35_9HYPH</name>
<feature type="region of interest" description="Disordered" evidence="1">
    <location>
        <begin position="21"/>
        <end position="45"/>
    </location>
</feature>
<dbReference type="InterPro" id="IPR037171">
    <property type="entry name" value="NagB/RpiA_transferase-like"/>
</dbReference>
<dbReference type="GeneID" id="300654333"/>
<reference evidence="3 4" key="1">
    <citation type="journal article" date="2016" name="Int. J. Syst. Evol. Microbiol.">
        <title>Pyruvatibacter mobilis gen. nov., sp. nov., a marine bacterium from the culture broth of Picochlorum sp. 122.</title>
        <authorList>
            <person name="Wang G."/>
            <person name="Tang M."/>
            <person name="Wu H."/>
            <person name="Dai S."/>
            <person name="Li T."/>
            <person name="Chen C."/>
            <person name="He H."/>
            <person name="Fan J."/>
            <person name="Xiang W."/>
            <person name="Li X."/>
        </authorList>
    </citation>
    <scope>NUCLEOTIDE SEQUENCE [LARGE SCALE GENOMIC DNA]</scope>
    <source>
        <strain evidence="3 4">GYP-11</strain>
    </source>
</reference>
<feature type="domain" description="LUD" evidence="2">
    <location>
        <begin position="101"/>
        <end position="222"/>
    </location>
</feature>